<gene>
    <name evidence="1" type="ORF">SAMN05216193_102328</name>
</gene>
<dbReference type="AlphaFoldDB" id="A0A1H0APY6"/>
<evidence type="ECO:0008006" key="3">
    <source>
        <dbReference type="Google" id="ProtNLM"/>
    </source>
</evidence>
<proteinExistence type="predicted"/>
<reference evidence="2" key="1">
    <citation type="submission" date="2016-10" db="EMBL/GenBank/DDBJ databases">
        <authorList>
            <person name="Varghese N."/>
            <person name="Submissions S."/>
        </authorList>
    </citation>
    <scope>NUCLEOTIDE SEQUENCE [LARGE SCALE GENOMIC DNA]</scope>
    <source>
        <strain evidence="2">JCM 21621</strain>
    </source>
</reference>
<name>A0A1H0APY6_9PSED</name>
<dbReference type="RefSeq" id="WP_084310079.1">
    <property type="nucleotide sequence ID" value="NZ_FNIJ01000002.1"/>
</dbReference>
<evidence type="ECO:0000313" key="1">
    <source>
        <dbReference type="EMBL" id="SDN35547.1"/>
    </source>
</evidence>
<sequence length="123" mass="13811">MLYHLAASATLLLHLAFILFVMLGAFLLLRWPRLAWLHLPAAAWGAYIEFSHGICPLTPLENQLRRRAGAEGYAGGFIEHYLLPLIYPGNLTDGMQLAFGLIVVLFNGALYGWLLLRRRRPAP</sequence>
<dbReference type="OrthoDB" id="370375at2"/>
<dbReference type="Proteomes" id="UP000242957">
    <property type="component" value="Unassembled WGS sequence"/>
</dbReference>
<dbReference type="InterPro" id="IPR021218">
    <property type="entry name" value="DUF2784"/>
</dbReference>
<keyword evidence="2" id="KW-1185">Reference proteome</keyword>
<protein>
    <recommendedName>
        <fullName evidence="3">DUF2784 domain-containing protein</fullName>
    </recommendedName>
</protein>
<organism evidence="1 2">
    <name type="scientific">Pseudomonas jinjuensis</name>
    <dbReference type="NCBI Taxonomy" id="198616"/>
    <lineage>
        <taxon>Bacteria</taxon>
        <taxon>Pseudomonadati</taxon>
        <taxon>Pseudomonadota</taxon>
        <taxon>Gammaproteobacteria</taxon>
        <taxon>Pseudomonadales</taxon>
        <taxon>Pseudomonadaceae</taxon>
        <taxon>Pseudomonas</taxon>
    </lineage>
</organism>
<accession>A0A1H0APY6</accession>
<dbReference type="STRING" id="198616.SAMN05216193_102328"/>
<dbReference type="EMBL" id="FNIJ01000002">
    <property type="protein sequence ID" value="SDN35547.1"/>
    <property type="molecule type" value="Genomic_DNA"/>
</dbReference>
<evidence type="ECO:0000313" key="2">
    <source>
        <dbReference type="Proteomes" id="UP000242957"/>
    </source>
</evidence>
<dbReference type="Pfam" id="PF10861">
    <property type="entry name" value="DUF2784"/>
    <property type="match status" value="1"/>
</dbReference>